<organism evidence="1 2">
    <name type="scientific">Cylicostephanus goldi</name>
    <name type="common">Nematode worm</name>
    <dbReference type="NCBI Taxonomy" id="71465"/>
    <lineage>
        <taxon>Eukaryota</taxon>
        <taxon>Metazoa</taxon>
        <taxon>Ecdysozoa</taxon>
        <taxon>Nematoda</taxon>
        <taxon>Chromadorea</taxon>
        <taxon>Rhabditida</taxon>
        <taxon>Rhabditina</taxon>
        <taxon>Rhabditomorpha</taxon>
        <taxon>Strongyloidea</taxon>
        <taxon>Strongylidae</taxon>
        <taxon>Cylicostephanus</taxon>
    </lineage>
</organism>
<reference evidence="1 2" key="1">
    <citation type="submission" date="2018-11" db="EMBL/GenBank/DDBJ databases">
        <authorList>
            <consortium name="Pathogen Informatics"/>
        </authorList>
    </citation>
    <scope>NUCLEOTIDE SEQUENCE [LARGE SCALE GENOMIC DNA]</scope>
</reference>
<dbReference type="EMBL" id="UYRV01028550">
    <property type="protein sequence ID" value="VDK82505.1"/>
    <property type="molecule type" value="Genomic_DNA"/>
</dbReference>
<accession>A0A3P6TN72</accession>
<proteinExistence type="predicted"/>
<dbReference type="Proteomes" id="UP000271889">
    <property type="component" value="Unassembled WGS sequence"/>
</dbReference>
<gene>
    <name evidence="1" type="ORF">CGOC_LOCUS7983</name>
</gene>
<sequence length="72" mass="8100">MVSLARMEILEHTETQDHQEAVEKGVSVPNTALSMEESSSRMAAGVEFSFRQRTHIFCTAAYKVKFLLSSFC</sequence>
<keyword evidence="2" id="KW-1185">Reference proteome</keyword>
<protein>
    <submittedName>
        <fullName evidence="1">Uncharacterized protein</fullName>
    </submittedName>
</protein>
<dbReference type="AlphaFoldDB" id="A0A3P6TN72"/>
<evidence type="ECO:0000313" key="1">
    <source>
        <dbReference type="EMBL" id="VDK82505.1"/>
    </source>
</evidence>
<evidence type="ECO:0000313" key="2">
    <source>
        <dbReference type="Proteomes" id="UP000271889"/>
    </source>
</evidence>
<name>A0A3P6TN72_CYLGO</name>